<organism evidence="2 3">
    <name type="scientific">Amycolatopsis saalfeldensis</name>
    <dbReference type="NCBI Taxonomy" id="394193"/>
    <lineage>
        <taxon>Bacteria</taxon>
        <taxon>Bacillati</taxon>
        <taxon>Actinomycetota</taxon>
        <taxon>Actinomycetes</taxon>
        <taxon>Pseudonocardiales</taxon>
        <taxon>Pseudonocardiaceae</taxon>
        <taxon>Amycolatopsis</taxon>
    </lineage>
</organism>
<dbReference type="RefSeq" id="WP_091618259.1">
    <property type="nucleotide sequence ID" value="NZ_FOEF01000008.1"/>
</dbReference>
<name>A0A1H8XLH1_9PSEU</name>
<dbReference type="PANTHER" id="PTHR11786:SF0">
    <property type="entry name" value="ARYLAMINE N-ACETYLTRANSFERASE 4-RELATED"/>
    <property type="match status" value="1"/>
</dbReference>
<gene>
    <name evidence="2" type="ORF">SAMN04489732_10835</name>
</gene>
<dbReference type="AlphaFoldDB" id="A0A1H8XLH1"/>
<evidence type="ECO:0000313" key="3">
    <source>
        <dbReference type="Proteomes" id="UP000198582"/>
    </source>
</evidence>
<comment type="similarity">
    <text evidence="1">Belongs to the arylamine N-acetyltransferase family.</text>
</comment>
<accession>A0A1H8XLH1</accession>
<sequence>MTTGLAELKHRGDWGIETVDVDAYLARIGQPRREPSSAALIALTRAHVEAIAFENVDVVLGRHQGIGLDVVAAKLVGRRRGGYCYEQAGLFAAVAERLGYEVQRAVARVQPSKDGPYTHMALLVTVEGTRYLVDVGFGAGILVPMPLVDGAVVDQAGWAHRLIERDGWWVLQKQDGDGWDDLHELDDRVHSRPIDYEVYHHYTSTHPRSPFTGRLVVMRLAEGRFRRLIGRELTETRPDSTAETRTVEPEQLGEALEGLDVVLTAEELEALLRVY</sequence>
<dbReference type="GO" id="GO:0016407">
    <property type="term" value="F:acetyltransferase activity"/>
    <property type="evidence" value="ECO:0007669"/>
    <property type="project" value="InterPro"/>
</dbReference>
<dbReference type="EMBL" id="FOEF01000008">
    <property type="protein sequence ID" value="SEP40725.1"/>
    <property type="molecule type" value="Genomic_DNA"/>
</dbReference>
<dbReference type="Proteomes" id="UP000198582">
    <property type="component" value="Unassembled WGS sequence"/>
</dbReference>
<protein>
    <submittedName>
        <fullName evidence="2">N-hydroxyarylamine O-acetyltransferase</fullName>
    </submittedName>
</protein>
<dbReference type="PANTHER" id="PTHR11786">
    <property type="entry name" value="N-HYDROXYARYLAMINE O-ACETYLTRANSFERASE"/>
    <property type="match status" value="1"/>
</dbReference>
<dbReference type="SUPFAM" id="SSF54001">
    <property type="entry name" value="Cysteine proteinases"/>
    <property type="match status" value="1"/>
</dbReference>
<proteinExistence type="inferred from homology"/>
<dbReference type="Gene3D" id="3.30.2140.10">
    <property type="entry name" value="Arylamine N-acetyltransferase"/>
    <property type="match status" value="1"/>
</dbReference>
<keyword evidence="2" id="KW-0808">Transferase</keyword>
<dbReference type="Gene3D" id="2.40.128.150">
    <property type="entry name" value="Cysteine proteinases"/>
    <property type="match status" value="1"/>
</dbReference>
<reference evidence="2 3" key="1">
    <citation type="submission" date="2016-10" db="EMBL/GenBank/DDBJ databases">
        <authorList>
            <person name="de Groot N.N."/>
        </authorList>
    </citation>
    <scope>NUCLEOTIDE SEQUENCE [LARGE SCALE GENOMIC DNA]</scope>
    <source>
        <strain evidence="2 3">DSM 44993</strain>
    </source>
</reference>
<dbReference type="InterPro" id="IPR038765">
    <property type="entry name" value="Papain-like_cys_pep_sf"/>
</dbReference>
<dbReference type="OrthoDB" id="7181050at2"/>
<evidence type="ECO:0000313" key="2">
    <source>
        <dbReference type="EMBL" id="SEP40725.1"/>
    </source>
</evidence>
<evidence type="ECO:0000256" key="1">
    <source>
        <dbReference type="ARBA" id="ARBA00006547"/>
    </source>
</evidence>
<keyword evidence="3" id="KW-1185">Reference proteome</keyword>
<dbReference type="Pfam" id="PF00797">
    <property type="entry name" value="Acetyltransf_2"/>
    <property type="match status" value="1"/>
</dbReference>
<dbReference type="InterPro" id="IPR001447">
    <property type="entry name" value="Arylamine_N-AcTrfase"/>
</dbReference>